<protein>
    <submittedName>
        <fullName evidence="1">CSON015325 protein</fullName>
    </submittedName>
</protein>
<dbReference type="Gene3D" id="2.30.29.30">
    <property type="entry name" value="Pleckstrin-homology domain (PH domain)/Phosphotyrosine-binding domain (PTB)"/>
    <property type="match status" value="1"/>
</dbReference>
<dbReference type="InterPro" id="IPR011993">
    <property type="entry name" value="PH-like_dom_sf"/>
</dbReference>
<proteinExistence type="predicted"/>
<organism evidence="1">
    <name type="scientific">Culicoides sonorensis</name>
    <name type="common">Biting midge</name>
    <dbReference type="NCBI Taxonomy" id="179676"/>
    <lineage>
        <taxon>Eukaryota</taxon>
        <taxon>Metazoa</taxon>
        <taxon>Ecdysozoa</taxon>
        <taxon>Arthropoda</taxon>
        <taxon>Hexapoda</taxon>
        <taxon>Insecta</taxon>
        <taxon>Pterygota</taxon>
        <taxon>Neoptera</taxon>
        <taxon>Endopterygota</taxon>
        <taxon>Diptera</taxon>
        <taxon>Nematocera</taxon>
        <taxon>Chironomoidea</taxon>
        <taxon>Ceratopogonidae</taxon>
        <taxon>Ceratopogoninae</taxon>
        <taxon>Culicoides</taxon>
        <taxon>Monoculicoides</taxon>
    </lineage>
</organism>
<gene>
    <name evidence="1" type="primary">CSON015325</name>
</gene>
<dbReference type="AlphaFoldDB" id="A0A336LNF0"/>
<name>A0A336LNF0_CULSO</name>
<evidence type="ECO:0000313" key="1">
    <source>
        <dbReference type="EMBL" id="SSX19684.1"/>
    </source>
</evidence>
<reference evidence="1" key="1">
    <citation type="submission" date="2018-07" db="EMBL/GenBank/DDBJ databases">
        <authorList>
            <person name="Quirk P.G."/>
            <person name="Krulwich T.A."/>
        </authorList>
    </citation>
    <scope>NUCLEOTIDE SEQUENCE</scope>
</reference>
<accession>A0A336LNF0</accession>
<dbReference type="EMBL" id="UFQT01000095">
    <property type="protein sequence ID" value="SSX19684.1"/>
    <property type="molecule type" value="Genomic_DNA"/>
</dbReference>
<dbReference type="VEuPathDB" id="VectorBase:CSON015325"/>
<dbReference type="SUPFAM" id="SSF50729">
    <property type="entry name" value="PH domain-like"/>
    <property type="match status" value="1"/>
</dbReference>
<sequence length="107" mass="11710">MGSVAVRSDHRDRYFGKLPLSEILVNPLQDSESIKNAFEISGRKNYGCLQGPKEANKWLELLIGNLSDSTKRKIGMELKRNTSAGSMSGNGIPPPPHVSNALNLMCL</sequence>